<dbReference type="SUPFAM" id="SSF55073">
    <property type="entry name" value="Nucleotide cyclase"/>
    <property type="match status" value="1"/>
</dbReference>
<feature type="domain" description="CBS" evidence="5">
    <location>
        <begin position="7"/>
        <end position="68"/>
    </location>
</feature>
<feature type="domain" description="GGDEF" evidence="4">
    <location>
        <begin position="156"/>
        <end position="287"/>
    </location>
</feature>
<dbReference type="GO" id="GO:0052621">
    <property type="term" value="F:diguanylate cyclase activity"/>
    <property type="evidence" value="ECO:0007669"/>
    <property type="project" value="UniProtKB-EC"/>
</dbReference>
<dbReference type="AlphaFoldDB" id="A0A2N7PN11"/>
<dbReference type="Gene3D" id="3.10.580.10">
    <property type="entry name" value="CBS-domain"/>
    <property type="match status" value="1"/>
</dbReference>
<dbReference type="EMBL" id="PNIK01000065">
    <property type="protein sequence ID" value="PMP66786.1"/>
    <property type="molecule type" value="Genomic_DNA"/>
</dbReference>
<dbReference type="PANTHER" id="PTHR45138:SF9">
    <property type="entry name" value="DIGUANYLATE CYCLASE DGCM-RELATED"/>
    <property type="match status" value="1"/>
</dbReference>
<dbReference type="FunFam" id="3.30.70.270:FF:000001">
    <property type="entry name" value="Diguanylate cyclase domain protein"/>
    <property type="match status" value="1"/>
</dbReference>
<evidence type="ECO:0000256" key="3">
    <source>
        <dbReference type="PROSITE-ProRule" id="PRU00703"/>
    </source>
</evidence>
<accession>A0A2N7PN11</accession>
<dbReference type="PANTHER" id="PTHR45138">
    <property type="entry name" value="REGULATORY COMPONENTS OF SENSORY TRANSDUCTION SYSTEM"/>
    <property type="match status" value="1"/>
</dbReference>
<evidence type="ECO:0000313" key="7">
    <source>
        <dbReference type="Proteomes" id="UP000235460"/>
    </source>
</evidence>
<comment type="catalytic activity">
    <reaction evidence="2">
        <text>2 GTP = 3',3'-c-di-GMP + 2 diphosphate</text>
        <dbReference type="Rhea" id="RHEA:24898"/>
        <dbReference type="ChEBI" id="CHEBI:33019"/>
        <dbReference type="ChEBI" id="CHEBI:37565"/>
        <dbReference type="ChEBI" id="CHEBI:58805"/>
        <dbReference type="EC" id="2.7.7.65"/>
    </reaction>
</comment>
<evidence type="ECO:0000259" key="5">
    <source>
        <dbReference type="PROSITE" id="PS51371"/>
    </source>
</evidence>
<dbReference type="SMART" id="SM00116">
    <property type="entry name" value="CBS"/>
    <property type="match status" value="2"/>
</dbReference>
<dbReference type="SUPFAM" id="SSF54631">
    <property type="entry name" value="CBS-domain pair"/>
    <property type="match status" value="1"/>
</dbReference>
<organism evidence="6 7">
    <name type="scientific">Thermodesulfobacterium geofontis</name>
    <dbReference type="NCBI Taxonomy" id="1295609"/>
    <lineage>
        <taxon>Bacteria</taxon>
        <taxon>Pseudomonadati</taxon>
        <taxon>Thermodesulfobacteriota</taxon>
        <taxon>Thermodesulfobacteria</taxon>
        <taxon>Thermodesulfobacteriales</taxon>
        <taxon>Thermodesulfobacteriaceae</taxon>
        <taxon>Thermodesulfobacterium</taxon>
    </lineage>
</organism>
<evidence type="ECO:0000259" key="4">
    <source>
        <dbReference type="PROSITE" id="PS50887"/>
    </source>
</evidence>
<dbReference type="Pfam" id="PF00990">
    <property type="entry name" value="GGDEF"/>
    <property type="match status" value="1"/>
</dbReference>
<dbReference type="SMART" id="SM00267">
    <property type="entry name" value="GGDEF"/>
    <property type="match status" value="1"/>
</dbReference>
<feature type="domain" description="CBS" evidence="5">
    <location>
        <begin position="73"/>
        <end position="137"/>
    </location>
</feature>
<dbReference type="InterPro" id="IPR000644">
    <property type="entry name" value="CBS_dom"/>
</dbReference>
<dbReference type="Proteomes" id="UP000235460">
    <property type="component" value="Unassembled WGS sequence"/>
</dbReference>
<evidence type="ECO:0000313" key="6">
    <source>
        <dbReference type="EMBL" id="PMP66786.1"/>
    </source>
</evidence>
<comment type="caution">
    <text evidence="6">The sequence shown here is derived from an EMBL/GenBank/DDBJ whole genome shotgun (WGS) entry which is preliminary data.</text>
</comment>
<dbReference type="InterPro" id="IPR046342">
    <property type="entry name" value="CBS_dom_sf"/>
</dbReference>
<name>A0A2N7PN11_9BACT</name>
<evidence type="ECO:0000256" key="1">
    <source>
        <dbReference type="ARBA" id="ARBA00012528"/>
    </source>
</evidence>
<dbReference type="InterPro" id="IPR029787">
    <property type="entry name" value="Nucleotide_cyclase"/>
</dbReference>
<dbReference type="PROSITE" id="PS51371">
    <property type="entry name" value="CBS"/>
    <property type="match status" value="2"/>
</dbReference>
<dbReference type="EC" id="2.7.7.65" evidence="1"/>
<proteinExistence type="predicted"/>
<dbReference type="Pfam" id="PF00571">
    <property type="entry name" value="CBS"/>
    <property type="match status" value="2"/>
</dbReference>
<reference evidence="6 7" key="1">
    <citation type="submission" date="2018-01" db="EMBL/GenBank/DDBJ databases">
        <title>Metagenomic assembled genomes from two thermal pools in the Uzon Caldera, Kamchatka, Russia.</title>
        <authorList>
            <person name="Wilkins L."/>
            <person name="Ettinger C."/>
        </authorList>
    </citation>
    <scope>NUCLEOTIDE SEQUENCE [LARGE SCALE GENOMIC DNA]</scope>
    <source>
        <strain evidence="6">ZAV-08</strain>
    </source>
</reference>
<dbReference type="InterPro" id="IPR000160">
    <property type="entry name" value="GGDEF_dom"/>
</dbReference>
<dbReference type="Gene3D" id="3.30.70.270">
    <property type="match status" value="1"/>
</dbReference>
<keyword evidence="3" id="KW-0129">CBS domain</keyword>
<dbReference type="InterPro" id="IPR043128">
    <property type="entry name" value="Rev_trsase/Diguanyl_cyclase"/>
</dbReference>
<sequence length="287" mass="32927">MKVRDIMKNDPMTLKLENSLQDLIDVFRNNEIGSVIIVDEKYEPYQIITLRDLPKICFLNLFSNNISEALKELNKNKEALITIYQNEPYSEALALMKNFNISHLPVINKKKKLVGILSIRDIAKAFPDLIYIDPLTEVNNRSYLNLIRTKLKSINGPTACLMIDIDNFKKVNDTFGHVVGDKVLKKLAKTLRKNIKITDEVIRYGGEEFLVIAYRCGLEEGKNLGERLRKKIENIKFKDLPELKITVSIGISIFNLGKDFLEAIKEADEAMYQAKKHGKNRVFAFGF</sequence>
<protein>
    <recommendedName>
        <fullName evidence="1">diguanylate cyclase</fullName>
        <ecNumber evidence="1">2.7.7.65</ecNumber>
    </recommendedName>
</protein>
<dbReference type="NCBIfam" id="TIGR00254">
    <property type="entry name" value="GGDEF"/>
    <property type="match status" value="1"/>
</dbReference>
<evidence type="ECO:0000256" key="2">
    <source>
        <dbReference type="ARBA" id="ARBA00034247"/>
    </source>
</evidence>
<dbReference type="PROSITE" id="PS50887">
    <property type="entry name" value="GGDEF"/>
    <property type="match status" value="1"/>
</dbReference>
<gene>
    <name evidence="6" type="ORF">C0190_04585</name>
</gene>
<dbReference type="InterPro" id="IPR050469">
    <property type="entry name" value="Diguanylate_Cyclase"/>
</dbReference>
<dbReference type="CDD" id="cd01949">
    <property type="entry name" value="GGDEF"/>
    <property type="match status" value="1"/>
</dbReference>